<dbReference type="CDD" id="cd20070">
    <property type="entry name" value="5TM_YidC_Alb3"/>
    <property type="match status" value="1"/>
</dbReference>
<feature type="transmembrane region" description="Helical" evidence="13">
    <location>
        <begin position="348"/>
        <end position="369"/>
    </location>
</feature>
<dbReference type="GO" id="GO:0005886">
    <property type="term" value="C:plasma membrane"/>
    <property type="evidence" value="ECO:0007669"/>
    <property type="project" value="UniProtKB-SubCell"/>
</dbReference>
<evidence type="ECO:0000256" key="8">
    <source>
        <dbReference type="ARBA" id="ARBA00022989"/>
    </source>
</evidence>
<comment type="function">
    <text evidence="13">Required for the insertion and/or proper folding and/or complex formation of integral membrane proteins into the membrane. Involved in integration of membrane proteins that insert both dependently and independently of the Sec translocase complex, as well as at least some lipoproteins. Aids folding of multispanning membrane proteins.</text>
</comment>
<dbReference type="GO" id="GO:0015031">
    <property type="term" value="P:protein transport"/>
    <property type="evidence" value="ECO:0007669"/>
    <property type="project" value="UniProtKB-KW"/>
</dbReference>
<gene>
    <name evidence="13" type="primary">yidC</name>
    <name evidence="16" type="ORF">ENK37_06205</name>
</gene>
<evidence type="ECO:0000256" key="9">
    <source>
        <dbReference type="ARBA" id="ARBA00023136"/>
    </source>
</evidence>
<keyword evidence="9 13" id="KW-0472">Membrane</keyword>
<comment type="subcellular location">
    <subcellularLocation>
        <location evidence="1">Cell inner membrane</location>
        <topology evidence="1">Multi-pass membrane protein</topology>
    </subcellularLocation>
    <subcellularLocation>
        <location evidence="13">Cell membrane</location>
        <topology evidence="13">Multi-pass membrane protein</topology>
    </subcellularLocation>
</comment>
<dbReference type="Pfam" id="PF02096">
    <property type="entry name" value="60KD_IMP"/>
    <property type="match status" value="1"/>
</dbReference>
<dbReference type="NCBIfam" id="TIGR03592">
    <property type="entry name" value="yidC_oxa1_cterm"/>
    <property type="match status" value="1"/>
</dbReference>
<dbReference type="GO" id="GO:0032977">
    <property type="term" value="F:membrane insertase activity"/>
    <property type="evidence" value="ECO:0007669"/>
    <property type="project" value="InterPro"/>
</dbReference>
<evidence type="ECO:0000259" key="15">
    <source>
        <dbReference type="Pfam" id="PF02096"/>
    </source>
</evidence>
<feature type="signal peptide" evidence="14">
    <location>
        <begin position="1"/>
        <end position="19"/>
    </location>
</feature>
<dbReference type="Proteomes" id="UP000885759">
    <property type="component" value="Unassembled WGS sequence"/>
</dbReference>
<comment type="caution">
    <text evidence="16">The sequence shown here is derived from an EMBL/GenBank/DDBJ whole genome shotgun (WGS) entry which is preliminary data.</text>
</comment>
<accession>A0A7C4V706</accession>
<dbReference type="EMBL" id="DRPZ01000167">
    <property type="protein sequence ID" value="HGY09629.1"/>
    <property type="molecule type" value="Genomic_DNA"/>
</dbReference>
<dbReference type="AlphaFoldDB" id="A0A7C4V706"/>
<feature type="transmembrane region" description="Helical" evidence="13">
    <location>
        <begin position="420"/>
        <end position="443"/>
    </location>
</feature>
<proteinExistence type="inferred from homology"/>
<comment type="subunit">
    <text evidence="13">Interacts with the Sec translocase complex via SecD. Specifically interacts with transmembrane segments of nascent integral membrane proteins during membrane integration.</text>
</comment>
<keyword evidence="14" id="KW-0732">Signal</keyword>
<evidence type="ECO:0000256" key="5">
    <source>
        <dbReference type="ARBA" id="ARBA00022475"/>
    </source>
</evidence>
<evidence type="ECO:0000256" key="11">
    <source>
        <dbReference type="ARBA" id="ARBA00033245"/>
    </source>
</evidence>
<dbReference type="InterPro" id="IPR019998">
    <property type="entry name" value="Membr_insert_YidC"/>
</dbReference>
<evidence type="ECO:0000256" key="13">
    <source>
        <dbReference type="HAMAP-Rule" id="MF_01810"/>
    </source>
</evidence>
<reference evidence="16" key="1">
    <citation type="journal article" date="2020" name="mSystems">
        <title>Genome- and Community-Level Interaction Insights into Carbon Utilization and Element Cycling Functions of Hydrothermarchaeota in Hydrothermal Sediment.</title>
        <authorList>
            <person name="Zhou Z."/>
            <person name="Liu Y."/>
            <person name="Xu W."/>
            <person name="Pan J."/>
            <person name="Luo Z.H."/>
            <person name="Li M."/>
        </authorList>
    </citation>
    <scope>NUCLEOTIDE SEQUENCE [LARGE SCALE GENOMIC DNA]</scope>
    <source>
        <strain evidence="16">HyVt-570</strain>
    </source>
</reference>
<comment type="similarity">
    <text evidence="2 13">Belongs to the OXA1/ALB3/YidC family. Type 1 subfamily.</text>
</comment>
<evidence type="ECO:0000313" key="16">
    <source>
        <dbReference type="EMBL" id="HGY09629.1"/>
    </source>
</evidence>
<keyword evidence="8 13" id="KW-1133">Transmembrane helix</keyword>
<evidence type="ECO:0000256" key="7">
    <source>
        <dbReference type="ARBA" id="ARBA00022927"/>
    </source>
</evidence>
<dbReference type="GO" id="GO:0051205">
    <property type="term" value="P:protein insertion into membrane"/>
    <property type="evidence" value="ECO:0007669"/>
    <property type="project" value="TreeGrafter"/>
</dbReference>
<dbReference type="HAMAP" id="MF_01810">
    <property type="entry name" value="YidC_type1"/>
    <property type="match status" value="1"/>
</dbReference>
<sequence>MKRLLLLFVVLLSPAFALTAEWQSLDVNGDGQPEHLAITNLADVAFNDEGQIVGWYVKQIKGQNFKGNYAKAPNLVKEGLPLPGTLVGFTAKTARLEEGSPGLANHFTPEQNRFYEESGSLIAEFAAPGARLRYRIDPRLYTLELELELEEPTELIWSGINRSERPVTKLLPAGSDEPLPAGSGRAAYVALQTKNNKGYAFVVKGDGPLDARLEPVQGGAVATIELPAGTTRVEVYGGLNELVRLYVEGFYELPGLFKPNIWGQLSLGLLYVMELAYKYTGNWGLAILLLTVFVRLLLWPLMHQQFKSMAEMNKLKPLMDEINKKFKDDPEKKNEAIMNLYREHKINPAAGCLPLFIQMPILFMMWRVIANYEFDQGFLWIPDLSLPDPFYVLPALYVLVMLAQTLLMSHGNKDAMRQGIMMNLIFIFLVLKFPAGVTLYWVFSTLIGLVQQWMINKQLGIQPAAGS</sequence>
<evidence type="ECO:0000256" key="4">
    <source>
        <dbReference type="ARBA" id="ARBA00022448"/>
    </source>
</evidence>
<evidence type="ECO:0000256" key="12">
    <source>
        <dbReference type="ARBA" id="ARBA00033342"/>
    </source>
</evidence>
<dbReference type="PANTHER" id="PTHR12428:SF65">
    <property type="entry name" value="CYTOCHROME C OXIDASE ASSEMBLY PROTEIN COX18, MITOCHONDRIAL"/>
    <property type="match status" value="1"/>
</dbReference>
<feature type="chain" id="PRO_5027989017" description="Membrane protein insertase YidC" evidence="14">
    <location>
        <begin position="20"/>
        <end position="467"/>
    </location>
</feature>
<dbReference type="PANTHER" id="PTHR12428">
    <property type="entry name" value="OXA1"/>
    <property type="match status" value="1"/>
</dbReference>
<feature type="transmembrane region" description="Helical" evidence="13">
    <location>
        <begin position="389"/>
        <end position="408"/>
    </location>
</feature>
<evidence type="ECO:0000256" key="1">
    <source>
        <dbReference type="ARBA" id="ARBA00004429"/>
    </source>
</evidence>
<evidence type="ECO:0000256" key="2">
    <source>
        <dbReference type="ARBA" id="ARBA00010527"/>
    </source>
</evidence>
<keyword evidence="4 13" id="KW-0813">Transport</keyword>
<organism evidence="16">
    <name type="scientific">Oceanithermus profundus</name>
    <dbReference type="NCBI Taxonomy" id="187137"/>
    <lineage>
        <taxon>Bacteria</taxon>
        <taxon>Thermotogati</taxon>
        <taxon>Deinococcota</taxon>
        <taxon>Deinococci</taxon>
        <taxon>Thermales</taxon>
        <taxon>Thermaceae</taxon>
        <taxon>Oceanithermus</taxon>
    </lineage>
</organism>
<feature type="transmembrane region" description="Helical" evidence="13">
    <location>
        <begin position="283"/>
        <end position="302"/>
    </location>
</feature>
<evidence type="ECO:0000256" key="14">
    <source>
        <dbReference type="SAM" id="SignalP"/>
    </source>
</evidence>
<evidence type="ECO:0000256" key="6">
    <source>
        <dbReference type="ARBA" id="ARBA00022692"/>
    </source>
</evidence>
<keyword evidence="7 13" id="KW-0653">Protein transport</keyword>
<dbReference type="InterPro" id="IPR028055">
    <property type="entry name" value="YidC/Oxa/ALB_C"/>
</dbReference>
<keyword evidence="5 13" id="KW-1003">Cell membrane</keyword>
<dbReference type="InterPro" id="IPR047196">
    <property type="entry name" value="YidC_ALB_C"/>
</dbReference>
<evidence type="ECO:0000256" key="10">
    <source>
        <dbReference type="ARBA" id="ARBA00023186"/>
    </source>
</evidence>
<protein>
    <recommendedName>
        <fullName evidence="3 13">Membrane protein insertase YidC</fullName>
    </recommendedName>
    <alternativeName>
        <fullName evidence="12 13">Foldase YidC</fullName>
    </alternativeName>
    <alternativeName>
        <fullName evidence="11 13">Membrane integrase YidC</fullName>
    </alternativeName>
    <alternativeName>
        <fullName evidence="13">Membrane protein YidC</fullName>
    </alternativeName>
</protein>
<keyword evidence="10 13" id="KW-0143">Chaperone</keyword>
<keyword evidence="6 13" id="KW-0812">Transmembrane</keyword>
<feature type="domain" description="Membrane insertase YidC/Oxa/ALB C-terminal" evidence="15">
    <location>
        <begin position="283"/>
        <end position="457"/>
    </location>
</feature>
<evidence type="ECO:0000256" key="3">
    <source>
        <dbReference type="ARBA" id="ARBA00015325"/>
    </source>
</evidence>
<name>A0A7C4V706_9DEIN</name>
<dbReference type="InterPro" id="IPR001708">
    <property type="entry name" value="YidC/ALB3/OXA1/COX18"/>
</dbReference>